<evidence type="ECO:0000313" key="6">
    <source>
        <dbReference type="Proteomes" id="UP001165941"/>
    </source>
</evidence>
<dbReference type="SUPFAM" id="SSF56112">
    <property type="entry name" value="Protein kinase-like (PK-like)"/>
    <property type="match status" value="1"/>
</dbReference>
<feature type="domain" description="Tyrosine-protein kinase catalytic" evidence="4">
    <location>
        <begin position="1"/>
        <end position="150"/>
    </location>
</feature>
<evidence type="ECO:0000256" key="3">
    <source>
        <dbReference type="SAM" id="MobiDB-lite"/>
    </source>
</evidence>
<dbReference type="InterPro" id="IPR011009">
    <property type="entry name" value="Kinase-like_dom_sf"/>
</dbReference>
<feature type="compositionally biased region" description="Low complexity" evidence="3">
    <location>
        <begin position="368"/>
        <end position="388"/>
    </location>
</feature>
<evidence type="ECO:0000256" key="1">
    <source>
        <dbReference type="ARBA" id="ARBA00022741"/>
    </source>
</evidence>
<feature type="region of interest" description="Disordered" evidence="3">
    <location>
        <begin position="174"/>
        <end position="238"/>
    </location>
</feature>
<dbReference type="PANTHER" id="PTHR16209">
    <property type="entry name" value="VESICULAR, OVEREXPRESSED IN CANCER, PROSURVIVAL PROTEIN 1"/>
    <property type="match status" value="1"/>
</dbReference>
<dbReference type="InterPro" id="IPR051994">
    <property type="entry name" value="WW_domain-binding"/>
</dbReference>
<feature type="compositionally biased region" description="Low complexity" evidence="3">
    <location>
        <begin position="185"/>
        <end position="224"/>
    </location>
</feature>
<comment type="caution">
    <text evidence="5">The sequence shown here is derived from an EMBL/GenBank/DDBJ whole genome shotgun (WGS) entry which is preliminary data.</text>
</comment>
<dbReference type="Gene3D" id="3.30.200.20">
    <property type="entry name" value="Phosphorylase Kinase, domain 1"/>
    <property type="match status" value="1"/>
</dbReference>
<evidence type="ECO:0000256" key="2">
    <source>
        <dbReference type="ARBA" id="ARBA00022840"/>
    </source>
</evidence>
<feature type="region of interest" description="Disordered" evidence="3">
    <location>
        <begin position="257"/>
        <end position="282"/>
    </location>
</feature>
<sequence length="434" mass="47130">MSPEAFLQEAQVMKKLRHEKLVQLYAVVSEEPIYIVTEYMSKGSLLDFLKGETGKYLRLPQLVDMAAQEYHTYCHPNCSVGHLSSLYFFTTVKSSNWPTGPYPVLQPMSPKNSFLHWTLPSRMACCLCQFKNTIEVVCRTVKLHCDSECLTDMTPCVPSSSSSSCLHSVALQAAAPPGTDPTRGSQGAQSSPSSGPSRSSTRPPSTADPEPSDVPADPAAAAKASGMEPSGSVAGLEEVDPGAFLDKDSECKEELLKEYSSEQGGALPDSKEKTPGRRRRFTGDSGIEVCVCNRGHHDDDLKEFNALIDDALDGPLDFCDSCHVRPPGDEEEGLCQPSEEQAREPRHSHLPRLPACLPACCRAPSTSRTPQTPRAAAPQARAGPACARELGDATRHPTPKARKQENATGGARLESSVTFWPLLHEAAVRDERRK</sequence>
<feature type="region of interest" description="Disordered" evidence="3">
    <location>
        <begin position="364"/>
        <end position="416"/>
    </location>
</feature>
<evidence type="ECO:0000313" key="5">
    <source>
        <dbReference type="EMBL" id="NIG58270.1"/>
    </source>
</evidence>
<organism evidence="5 6">
    <name type="scientific">Pontoporia blainvillei</name>
    <name type="common">Franciscana</name>
    <name type="synonym">Delphinus blainvillei</name>
    <dbReference type="NCBI Taxonomy" id="48723"/>
    <lineage>
        <taxon>Eukaryota</taxon>
        <taxon>Metazoa</taxon>
        <taxon>Chordata</taxon>
        <taxon>Craniata</taxon>
        <taxon>Vertebrata</taxon>
        <taxon>Euteleostomi</taxon>
        <taxon>Mammalia</taxon>
        <taxon>Eutheria</taxon>
        <taxon>Laurasiatheria</taxon>
        <taxon>Artiodactyla</taxon>
        <taxon>Whippomorpha</taxon>
        <taxon>Cetacea</taxon>
        <taxon>Odontoceti</taxon>
        <taxon>Pontoporiidae</taxon>
        <taxon>Pontoporia</taxon>
    </lineage>
</organism>
<feature type="region of interest" description="Disordered" evidence="3">
    <location>
        <begin position="329"/>
        <end position="350"/>
    </location>
</feature>
<dbReference type="InterPro" id="IPR001245">
    <property type="entry name" value="Ser-Thr/Tyr_kinase_cat_dom"/>
</dbReference>
<protein>
    <submittedName>
        <fullName evidence="5">WW domain binding protein</fullName>
    </submittedName>
</protein>
<dbReference type="PANTHER" id="PTHR16209:SF4">
    <property type="entry name" value="WW DOMAIN BINDING PROTEIN 1-LIKE"/>
    <property type="match status" value="1"/>
</dbReference>
<reference evidence="5" key="1">
    <citation type="submission" date="2018-05" db="EMBL/GenBank/DDBJ databases">
        <authorList>
            <person name="Pedro S.L.S."/>
            <person name="Freitas R.C."/>
            <person name="Barreto A.S."/>
            <person name="Lima A.O.S."/>
        </authorList>
    </citation>
    <scope>NUCLEOTIDE SEQUENCE</scope>
    <source>
        <strain evidence="5">BP203</strain>
        <tissue evidence="5">Muscle</tissue>
    </source>
</reference>
<keyword evidence="2" id="KW-0067">ATP-binding</keyword>
<dbReference type="InterPro" id="IPR020635">
    <property type="entry name" value="Tyr_kinase_cat_dom"/>
</dbReference>
<gene>
    <name evidence="5" type="ORF">BU61_941</name>
</gene>
<dbReference type="EMBL" id="PGGH01029737">
    <property type="protein sequence ID" value="NIG58270.1"/>
    <property type="molecule type" value="Genomic_DNA"/>
</dbReference>
<keyword evidence="6" id="KW-1185">Reference proteome</keyword>
<evidence type="ECO:0000259" key="4">
    <source>
        <dbReference type="SMART" id="SM00219"/>
    </source>
</evidence>
<name>A0ABX0S4C1_PONBL</name>
<dbReference type="SMART" id="SM00219">
    <property type="entry name" value="TyrKc"/>
    <property type="match status" value="1"/>
</dbReference>
<accession>A0ABX0S4C1</accession>
<dbReference type="Proteomes" id="UP001165941">
    <property type="component" value="Unassembled WGS sequence"/>
</dbReference>
<keyword evidence="1" id="KW-0547">Nucleotide-binding</keyword>
<proteinExistence type="predicted"/>
<dbReference type="Pfam" id="PF07714">
    <property type="entry name" value="PK_Tyr_Ser-Thr"/>
    <property type="match status" value="1"/>
</dbReference>